<feature type="signal peptide" evidence="1">
    <location>
        <begin position="1"/>
        <end position="18"/>
    </location>
</feature>
<keyword evidence="1" id="KW-0732">Signal</keyword>
<keyword evidence="3" id="KW-1185">Reference proteome</keyword>
<dbReference type="Proteomes" id="UP000317429">
    <property type="component" value="Chromosome"/>
</dbReference>
<proteinExistence type="predicted"/>
<accession>A0A518DGZ1</accession>
<dbReference type="KEGG" id="pnd:Pla175_41480"/>
<feature type="chain" id="PRO_5021922032" evidence="1">
    <location>
        <begin position="19"/>
        <end position="473"/>
    </location>
</feature>
<evidence type="ECO:0000256" key="1">
    <source>
        <dbReference type="SAM" id="SignalP"/>
    </source>
</evidence>
<name>A0A518DGZ1_9BACT</name>
<dbReference type="OrthoDB" id="9807854at2"/>
<dbReference type="Pfam" id="PF07396">
    <property type="entry name" value="Porin_O_P"/>
    <property type="match status" value="1"/>
</dbReference>
<evidence type="ECO:0000313" key="3">
    <source>
        <dbReference type="Proteomes" id="UP000317429"/>
    </source>
</evidence>
<dbReference type="Gene3D" id="2.40.160.10">
    <property type="entry name" value="Porin"/>
    <property type="match status" value="1"/>
</dbReference>
<dbReference type="InterPro" id="IPR010870">
    <property type="entry name" value="Porin_O/P"/>
</dbReference>
<dbReference type="SUPFAM" id="SSF56935">
    <property type="entry name" value="Porins"/>
    <property type="match status" value="1"/>
</dbReference>
<organism evidence="2 3">
    <name type="scientific">Pirellulimonas nuda</name>
    <dbReference type="NCBI Taxonomy" id="2528009"/>
    <lineage>
        <taxon>Bacteria</taxon>
        <taxon>Pseudomonadati</taxon>
        <taxon>Planctomycetota</taxon>
        <taxon>Planctomycetia</taxon>
        <taxon>Pirellulales</taxon>
        <taxon>Lacipirellulaceae</taxon>
        <taxon>Pirellulimonas</taxon>
    </lineage>
</organism>
<dbReference type="AlphaFoldDB" id="A0A518DGZ1"/>
<protein>
    <submittedName>
        <fullName evidence="2">Porin P</fullName>
    </submittedName>
</protein>
<reference evidence="2 3" key="1">
    <citation type="submission" date="2019-02" db="EMBL/GenBank/DDBJ databases">
        <title>Deep-cultivation of Planctomycetes and their phenomic and genomic characterization uncovers novel biology.</title>
        <authorList>
            <person name="Wiegand S."/>
            <person name="Jogler M."/>
            <person name="Boedeker C."/>
            <person name="Pinto D."/>
            <person name="Vollmers J."/>
            <person name="Rivas-Marin E."/>
            <person name="Kohn T."/>
            <person name="Peeters S.H."/>
            <person name="Heuer A."/>
            <person name="Rast P."/>
            <person name="Oberbeckmann S."/>
            <person name="Bunk B."/>
            <person name="Jeske O."/>
            <person name="Meyerdierks A."/>
            <person name="Storesund J.E."/>
            <person name="Kallscheuer N."/>
            <person name="Luecker S."/>
            <person name="Lage O.M."/>
            <person name="Pohl T."/>
            <person name="Merkel B.J."/>
            <person name="Hornburger P."/>
            <person name="Mueller R.-W."/>
            <person name="Bruemmer F."/>
            <person name="Labrenz M."/>
            <person name="Spormann A.M."/>
            <person name="Op den Camp H."/>
            <person name="Overmann J."/>
            <person name="Amann R."/>
            <person name="Jetten M.S.M."/>
            <person name="Mascher T."/>
            <person name="Medema M.H."/>
            <person name="Devos D.P."/>
            <person name="Kaster A.-K."/>
            <person name="Ovreas L."/>
            <person name="Rohde M."/>
            <person name="Galperin M.Y."/>
            <person name="Jogler C."/>
        </authorList>
    </citation>
    <scope>NUCLEOTIDE SEQUENCE [LARGE SCALE GENOMIC DNA]</scope>
    <source>
        <strain evidence="2 3">Pla175</strain>
    </source>
</reference>
<evidence type="ECO:0000313" key="2">
    <source>
        <dbReference type="EMBL" id="QDU90737.1"/>
    </source>
</evidence>
<dbReference type="InterPro" id="IPR023614">
    <property type="entry name" value="Porin_dom_sf"/>
</dbReference>
<dbReference type="RefSeq" id="WP_145289826.1">
    <property type="nucleotide sequence ID" value="NZ_CP036291.1"/>
</dbReference>
<gene>
    <name evidence="2" type="primary">oprP</name>
    <name evidence="2" type="ORF">Pla175_41480</name>
</gene>
<dbReference type="EMBL" id="CP036291">
    <property type="protein sequence ID" value="QDU90737.1"/>
    <property type="molecule type" value="Genomic_DNA"/>
</dbReference>
<sequence length="473" mass="50685" precursor="true">MRLSGMVMRFAVSAAAFATGPTLAVSPHTPGPAEAAEARRLPDLDAQLVAGSAQLEGADDLLIVDPEVAPTSGHCLTWRCCPPGADPAGAGYPTVTVNGFFHADAIFFAQDAANAAVVGDAQDVADFRRARLSAKGEVAENVSYFMEYDFAFPGRPSFMDVYVDVADLASIGNVRIGQFRTPFGMDAMTSVKELTFLERALPTAFAPFRQIGIELYDTALDERATWAVAGYRFPTNVFGNASGDSGYGCATRETLLLYDGPCNHTLHLGGGFTYNQPSGNSAILRSTPEVGFSQLDFNSTVFPVPFFVDTGTLAAENFQVMNVELAGSRGPAVAQAEFYFATIDQLNGTQARFHGAYAQVSYVLTGEYRPYLKNQGVYGRFTPHTNYGKAGIGGWEIAGRYSYLDLNDADLAPVGAPPGFAAGGALQDLTFGLNWRLNANTEFQFNYIHAFLDRPAGDNSDADILAARAQVDF</sequence>